<evidence type="ECO:0000313" key="2">
    <source>
        <dbReference type="Proteomes" id="UP001610563"/>
    </source>
</evidence>
<dbReference type="Proteomes" id="UP001610563">
    <property type="component" value="Unassembled WGS sequence"/>
</dbReference>
<accession>A0ABR4FU30</accession>
<evidence type="ECO:0000313" key="1">
    <source>
        <dbReference type="EMBL" id="KAL2786745.1"/>
    </source>
</evidence>
<name>A0ABR4FU30_9EURO</name>
<reference evidence="1 2" key="1">
    <citation type="submission" date="2024-07" db="EMBL/GenBank/DDBJ databases">
        <title>Section-level genome sequencing and comparative genomics of Aspergillus sections Usti and Cavernicolus.</title>
        <authorList>
            <consortium name="Lawrence Berkeley National Laboratory"/>
            <person name="Nybo J.L."/>
            <person name="Vesth T.C."/>
            <person name="Theobald S."/>
            <person name="Frisvad J.C."/>
            <person name="Larsen T.O."/>
            <person name="Kjaerboelling I."/>
            <person name="Rothschild-Mancinelli K."/>
            <person name="Lyhne E.K."/>
            <person name="Kogle M.E."/>
            <person name="Barry K."/>
            <person name="Clum A."/>
            <person name="Na H."/>
            <person name="Ledsgaard L."/>
            <person name="Lin J."/>
            <person name="Lipzen A."/>
            <person name="Kuo A."/>
            <person name="Riley R."/>
            <person name="Mondo S."/>
            <person name="Labutti K."/>
            <person name="Haridas S."/>
            <person name="Pangalinan J."/>
            <person name="Salamov A.A."/>
            <person name="Simmons B.A."/>
            <person name="Magnuson J.K."/>
            <person name="Chen J."/>
            <person name="Drula E."/>
            <person name="Henrissat B."/>
            <person name="Wiebenga A."/>
            <person name="Lubbers R.J."/>
            <person name="Gomes A.C."/>
            <person name="Makela M.R."/>
            <person name="Stajich J."/>
            <person name="Grigoriev I.V."/>
            <person name="Mortensen U.H."/>
            <person name="De Vries R.P."/>
            <person name="Baker S.E."/>
            <person name="Andersen M.R."/>
        </authorList>
    </citation>
    <scope>NUCLEOTIDE SEQUENCE [LARGE SCALE GENOMIC DNA]</scope>
    <source>
        <strain evidence="1 2">CBS 209.92</strain>
    </source>
</reference>
<organism evidence="1 2">
    <name type="scientific">Aspergillus keveii</name>
    <dbReference type="NCBI Taxonomy" id="714993"/>
    <lineage>
        <taxon>Eukaryota</taxon>
        <taxon>Fungi</taxon>
        <taxon>Dikarya</taxon>
        <taxon>Ascomycota</taxon>
        <taxon>Pezizomycotina</taxon>
        <taxon>Eurotiomycetes</taxon>
        <taxon>Eurotiomycetidae</taxon>
        <taxon>Eurotiales</taxon>
        <taxon>Aspergillaceae</taxon>
        <taxon>Aspergillus</taxon>
        <taxon>Aspergillus subgen. Nidulantes</taxon>
    </lineage>
</organism>
<gene>
    <name evidence="1" type="ORF">BJX66DRAFT_341874</name>
</gene>
<protein>
    <submittedName>
        <fullName evidence="1">Uncharacterized protein</fullName>
    </submittedName>
</protein>
<proteinExistence type="predicted"/>
<dbReference type="EMBL" id="JBFTWV010000111">
    <property type="protein sequence ID" value="KAL2786745.1"/>
    <property type="molecule type" value="Genomic_DNA"/>
</dbReference>
<comment type="caution">
    <text evidence="1">The sequence shown here is derived from an EMBL/GenBank/DDBJ whole genome shotgun (WGS) entry which is preliminary data.</text>
</comment>
<sequence>MPHHTRPQRLLSQQIRLLTPHGNVTQHQTEFRMILNSTHHGGQPYHDHDISSRDDCDSLYEGEYDALSEDDYEDWSENAYGAYGYENYDAYSEYDDTYDEDNTTTPSDPFVYPDQSLGRVDVLQLANDGQIYQAYGEPRAGLFVPYVVRIQPTGNARPAAFADLLGLPRSVSYRSFPPTVGNPARGLFVRGDGLVMVGDGVVERVLDSWVLWLVGDIPG</sequence>
<keyword evidence="2" id="KW-1185">Reference proteome</keyword>